<dbReference type="KEGG" id="ypac:CEW88_08760"/>
<dbReference type="InterPro" id="IPR014470">
    <property type="entry name" value="UCP01500"/>
</dbReference>
<gene>
    <name evidence="2" type="ORF">CEW88_08760</name>
</gene>
<evidence type="ECO:0000313" key="3">
    <source>
        <dbReference type="Proteomes" id="UP000244915"/>
    </source>
</evidence>
<dbReference type="OrthoDB" id="9815569at2"/>
<evidence type="ECO:0000256" key="1">
    <source>
        <dbReference type="SAM" id="Phobius"/>
    </source>
</evidence>
<accession>A0A2U8HCZ7</accession>
<feature type="transmembrane region" description="Helical" evidence="1">
    <location>
        <begin position="154"/>
        <end position="175"/>
    </location>
</feature>
<feature type="transmembrane region" description="Helical" evidence="1">
    <location>
        <begin position="73"/>
        <end position="91"/>
    </location>
</feature>
<keyword evidence="1" id="KW-0812">Transmembrane</keyword>
<evidence type="ECO:0000313" key="2">
    <source>
        <dbReference type="EMBL" id="AWI83759.1"/>
    </source>
</evidence>
<sequence length="234" mass="26245">MDNSGEQMKDVQLEIGGRPLDGAELGALAHLYRGEVYRCSVWRTRLDTTTNWAVVTLGVALSIAYAAPDASPLPLVLVGISNLFFLTLEARRYRYCDLWRRRFRSMEMNLYGPILSGTAAPDASWARDLRDGYVRPEFGITYLHAMGRRIRRSYFWIMLIQLLAFLGKITVHPSPVENFEQAMQRASVGVIPGEAMALGGLIYALVLTTLALWSLLADRRTRIAEDLSAPDATY</sequence>
<name>A0A2U8HCZ7_9RHOB</name>
<organism evidence="2 3">
    <name type="scientific">Alloyangia pacifica</name>
    <dbReference type="NCBI Taxonomy" id="311180"/>
    <lineage>
        <taxon>Bacteria</taxon>
        <taxon>Pseudomonadati</taxon>
        <taxon>Pseudomonadota</taxon>
        <taxon>Alphaproteobacteria</taxon>
        <taxon>Rhodobacterales</taxon>
        <taxon>Roseobacteraceae</taxon>
        <taxon>Alloyangia</taxon>
    </lineage>
</organism>
<feature type="transmembrane region" description="Helical" evidence="1">
    <location>
        <begin position="195"/>
        <end position="216"/>
    </location>
</feature>
<keyword evidence="1" id="KW-0472">Membrane</keyword>
<dbReference type="Proteomes" id="UP000244915">
    <property type="component" value="Chromosome 1"/>
</dbReference>
<feature type="transmembrane region" description="Helical" evidence="1">
    <location>
        <begin position="50"/>
        <end position="67"/>
    </location>
</feature>
<proteinExistence type="predicted"/>
<protein>
    <recommendedName>
        <fullName evidence="4">DUF2270 domain-containing protein</fullName>
    </recommendedName>
</protein>
<dbReference type="EMBL" id="CP022189">
    <property type="protein sequence ID" value="AWI83759.1"/>
    <property type="molecule type" value="Genomic_DNA"/>
</dbReference>
<evidence type="ECO:0008006" key="4">
    <source>
        <dbReference type="Google" id="ProtNLM"/>
    </source>
</evidence>
<dbReference type="Pfam" id="PF10028">
    <property type="entry name" value="DUF2270"/>
    <property type="match status" value="1"/>
</dbReference>
<keyword evidence="1" id="KW-1133">Transmembrane helix</keyword>
<dbReference type="PIRSF" id="PIRSF015000">
    <property type="entry name" value="UCP01500"/>
    <property type="match status" value="1"/>
</dbReference>
<dbReference type="AlphaFoldDB" id="A0A2U8HCZ7"/>
<reference evidence="2 3" key="1">
    <citation type="submission" date="2017-06" db="EMBL/GenBank/DDBJ databases">
        <title>Yangia sp. YSBP01 complete genome sequence.</title>
        <authorList>
            <person name="Woo J.-H."/>
            <person name="Kim H.-S."/>
        </authorList>
    </citation>
    <scope>NUCLEOTIDE SEQUENCE [LARGE SCALE GENOMIC DNA]</scope>
    <source>
        <strain evidence="2 3">YSBP01</strain>
    </source>
</reference>